<feature type="region of interest" description="Disordered" evidence="1">
    <location>
        <begin position="1"/>
        <end position="120"/>
    </location>
</feature>
<feature type="transmembrane region" description="Helical" evidence="2">
    <location>
        <begin position="157"/>
        <end position="182"/>
    </location>
</feature>
<evidence type="ECO:0000256" key="1">
    <source>
        <dbReference type="SAM" id="MobiDB-lite"/>
    </source>
</evidence>
<reference evidence="4" key="1">
    <citation type="submission" date="2003-08" db="EMBL/GenBank/DDBJ databases">
        <authorList>
            <person name="Birren B."/>
            <person name="Nusbaum C."/>
            <person name="Abebe A."/>
            <person name="Abouelleil A."/>
            <person name="Adekoya E."/>
            <person name="Ait-zahra M."/>
            <person name="Allen N."/>
            <person name="Allen T."/>
            <person name="An P."/>
            <person name="Anderson M."/>
            <person name="Anderson S."/>
            <person name="Arachchi H."/>
            <person name="Armbruster J."/>
            <person name="Bachantsang P."/>
            <person name="Baldwin J."/>
            <person name="Barry A."/>
            <person name="Bayul T."/>
            <person name="Blitshsteyn B."/>
            <person name="Bloom T."/>
            <person name="Blye J."/>
            <person name="Boguslavskiy L."/>
            <person name="Borowsky M."/>
            <person name="Boukhgalter B."/>
            <person name="Brunache A."/>
            <person name="Butler J."/>
            <person name="Calixte N."/>
            <person name="Calvo S."/>
            <person name="Camarata J."/>
            <person name="Campo K."/>
            <person name="Chang J."/>
            <person name="Cheshatsang Y."/>
            <person name="Citroen M."/>
            <person name="Collymore A."/>
            <person name="Considine T."/>
            <person name="Cook A."/>
            <person name="Cooke P."/>
            <person name="Corum B."/>
            <person name="Cuomo C."/>
            <person name="David R."/>
            <person name="Dawoe T."/>
            <person name="Degray S."/>
            <person name="Dodge S."/>
            <person name="Dooley K."/>
            <person name="Dorje P."/>
            <person name="Dorjee K."/>
            <person name="Dorris L."/>
            <person name="Duffey N."/>
            <person name="Dupes A."/>
            <person name="Elkins T."/>
            <person name="Engels R."/>
            <person name="Erickson J."/>
            <person name="Farina A."/>
            <person name="Faro S."/>
            <person name="Ferreira P."/>
            <person name="Fischer H."/>
            <person name="Fitzgerald M."/>
            <person name="Foley K."/>
            <person name="Gage D."/>
            <person name="Galagan J."/>
            <person name="Gearin G."/>
            <person name="Gnerre S."/>
            <person name="Gnirke A."/>
            <person name="Goyette A."/>
            <person name="Graham J."/>
            <person name="Grandbois E."/>
            <person name="Gyaltsen K."/>
            <person name="Hafez N."/>
            <person name="Hagopian D."/>
            <person name="Hagos B."/>
            <person name="Hall J."/>
            <person name="Hatcher B."/>
            <person name="Heller A."/>
            <person name="Higgins H."/>
            <person name="Honan T."/>
            <person name="Horn A."/>
            <person name="Houde N."/>
            <person name="Hughes L."/>
            <person name="Hulme W."/>
            <person name="Husby E."/>
            <person name="Iliev I."/>
            <person name="Jaffe D."/>
            <person name="Jones C."/>
            <person name="Kamal M."/>
            <person name="Kamat A."/>
            <person name="Kamvysselis M."/>
            <person name="Karlsson E."/>
            <person name="Kells C."/>
            <person name="Kieu A."/>
            <person name="Kisner P."/>
            <person name="Kodira C."/>
            <person name="Kulbokas E."/>
            <person name="Labutti K."/>
            <person name="Lama D."/>
            <person name="Landers T."/>
            <person name="Leger J."/>
            <person name="Levine S."/>
            <person name="Lewis D."/>
            <person name="Lewis T."/>
            <person name="Lindblad-toh K."/>
            <person name="Liu X."/>
            <person name="Lokyitsang T."/>
            <person name="Lokyitsang Y."/>
            <person name="Lucien O."/>
            <person name="Lui A."/>
            <person name="Ma L.J."/>
            <person name="Mabbitt R."/>
            <person name="Macdonald J."/>
            <person name="Maclean C."/>
            <person name="Major J."/>
            <person name="Manning J."/>
            <person name="Marabella R."/>
            <person name="Maru K."/>
            <person name="Matthews C."/>
            <person name="Mauceli E."/>
            <person name="Mccarthy M."/>
            <person name="Mcdonough S."/>
            <person name="Mcghee T."/>
            <person name="Meldrim J."/>
            <person name="Meneus L."/>
            <person name="Mesirov J."/>
            <person name="Mihalev A."/>
            <person name="Mihova T."/>
            <person name="Mikkelsen T."/>
            <person name="Mlenga V."/>
            <person name="Moru K."/>
            <person name="Mozes J."/>
            <person name="Mulrain L."/>
            <person name="Munson G."/>
            <person name="Naylor J."/>
            <person name="Newes C."/>
            <person name="Nguyen C."/>
            <person name="Nguyen N."/>
            <person name="Nguyen T."/>
            <person name="Nicol R."/>
            <person name="Nielsen C."/>
            <person name="Nizzari M."/>
            <person name="Norbu C."/>
            <person name="Norbu N."/>
            <person name="O'donnell P."/>
            <person name="Okoawo O."/>
            <person name="O'leary S."/>
            <person name="Omotosho B."/>
            <person name="O'neill K."/>
            <person name="Osman S."/>
            <person name="Parker S."/>
            <person name="Perrin D."/>
            <person name="Phunkhang P."/>
            <person name="Piqani B."/>
            <person name="Purcell S."/>
            <person name="Rachupka T."/>
            <person name="Ramasamy U."/>
            <person name="Rameau R."/>
            <person name="Ray V."/>
            <person name="Raymond C."/>
            <person name="Retta R."/>
            <person name="Richardson S."/>
            <person name="Rise C."/>
            <person name="Rodriguez J."/>
            <person name="Rogers J."/>
            <person name="Rogov P."/>
            <person name="Rutman M."/>
            <person name="Schupbach R."/>
            <person name="Seaman C."/>
            <person name="Settipalli S."/>
            <person name="Sharpe T."/>
            <person name="Sheridan J."/>
            <person name="Sherpa N."/>
            <person name="Shi J."/>
            <person name="Smirnov S."/>
            <person name="Smith C."/>
            <person name="Sougnez C."/>
            <person name="Spencer B."/>
            <person name="Stalker J."/>
            <person name="Stange-thomann N."/>
            <person name="Stavropoulos S."/>
            <person name="Stetson K."/>
            <person name="Stone C."/>
            <person name="Stone S."/>
            <person name="Stubbs M."/>
            <person name="Talamas J."/>
            <person name="Tchuinga P."/>
            <person name="Tenzing P."/>
            <person name="Tesfaye S."/>
            <person name="Theodore J."/>
            <person name="Thoulutsang Y."/>
            <person name="Topham K."/>
            <person name="Towey S."/>
            <person name="Tsamla T."/>
            <person name="Tsomo N."/>
            <person name="Vallee D."/>
            <person name="Vassiliev H."/>
            <person name="Venkataraman V."/>
            <person name="Vinson J."/>
            <person name="Vo A."/>
            <person name="Wade C."/>
            <person name="Wang S."/>
            <person name="Wangchuk T."/>
            <person name="Wangdi T."/>
            <person name="Whittaker C."/>
            <person name="Wilkinson J."/>
            <person name="Wu Y."/>
            <person name="Wyman D."/>
            <person name="Yadav S."/>
            <person name="Yang S."/>
            <person name="Yang X."/>
            <person name="Yeager S."/>
            <person name="Yee E."/>
            <person name="Young G."/>
            <person name="Zainoun J."/>
            <person name="Zembeck L."/>
            <person name="Zimmer A."/>
            <person name="Zody M."/>
            <person name="Lander E."/>
        </authorList>
    </citation>
    <scope>NUCLEOTIDE SEQUENCE [LARGE SCALE GENOMIC DNA]</scope>
</reference>
<dbReference type="InParanoid" id="H2Y725"/>
<evidence type="ECO:0000313" key="4">
    <source>
        <dbReference type="Proteomes" id="UP000007875"/>
    </source>
</evidence>
<evidence type="ECO:0000313" key="3">
    <source>
        <dbReference type="Ensembl" id="ENSCSAVP00000001123.1"/>
    </source>
</evidence>
<evidence type="ECO:0000256" key="2">
    <source>
        <dbReference type="SAM" id="Phobius"/>
    </source>
</evidence>
<dbReference type="Ensembl" id="ENSCSAVT00000001136.1">
    <property type="protein sequence ID" value="ENSCSAVP00000001123.1"/>
    <property type="gene ID" value="ENSCSAVG00000000627.1"/>
</dbReference>
<feature type="compositionally biased region" description="Basic and acidic residues" evidence="1">
    <location>
        <begin position="80"/>
        <end position="91"/>
    </location>
</feature>
<reference evidence="3" key="3">
    <citation type="submission" date="2025-09" db="UniProtKB">
        <authorList>
            <consortium name="Ensembl"/>
        </authorList>
    </citation>
    <scope>IDENTIFICATION</scope>
</reference>
<keyword evidence="4" id="KW-1185">Reference proteome</keyword>
<keyword evidence="2" id="KW-1133">Transmembrane helix</keyword>
<dbReference type="AlphaFoldDB" id="H2Y725"/>
<keyword evidence="2" id="KW-0472">Membrane</keyword>
<keyword evidence="2" id="KW-0812">Transmembrane</keyword>
<name>H2Y725_CIOSA</name>
<reference evidence="3" key="2">
    <citation type="submission" date="2025-08" db="UniProtKB">
        <authorList>
            <consortium name="Ensembl"/>
        </authorList>
    </citation>
    <scope>IDENTIFICATION</scope>
</reference>
<sequence length="204" mass="22767">MARYKKVLAPPAGEYEDSTSKLARRETKMKRKREGVSGGATGGQKRVDGKKKKKEKGKFSARKSAPAISDTAVKRRRKSKPQDKYKVESGDSIHMQYQDEPSKPHRRKDDGKRPTSHTPSVVDHFQQAYSRNKNMRMEQDEAYRVVLIPGDNPGVKWVTAVGLLGATILLFTVWGFALNYILTPAPQASTGEMITEPITTTAGY</sequence>
<dbReference type="HOGENOM" id="CLU_1365820_0_0_1"/>
<feature type="compositionally biased region" description="Basic and acidic residues" evidence="1">
    <location>
        <begin position="100"/>
        <end position="113"/>
    </location>
</feature>
<accession>H2Y725</accession>
<dbReference type="GeneTree" id="ENSGT00390000005924"/>
<feature type="compositionally biased region" description="Basic residues" evidence="1">
    <location>
        <begin position="48"/>
        <end position="61"/>
    </location>
</feature>
<dbReference type="Proteomes" id="UP000007875">
    <property type="component" value="Unassembled WGS sequence"/>
</dbReference>
<organism evidence="3 4">
    <name type="scientific">Ciona savignyi</name>
    <name type="common">Pacific transparent sea squirt</name>
    <dbReference type="NCBI Taxonomy" id="51511"/>
    <lineage>
        <taxon>Eukaryota</taxon>
        <taxon>Metazoa</taxon>
        <taxon>Chordata</taxon>
        <taxon>Tunicata</taxon>
        <taxon>Ascidiacea</taxon>
        <taxon>Phlebobranchia</taxon>
        <taxon>Cionidae</taxon>
        <taxon>Ciona</taxon>
    </lineage>
</organism>
<dbReference type="OMA" id="MITEPIT"/>
<protein>
    <submittedName>
        <fullName evidence="3">Uncharacterized protein</fullName>
    </submittedName>
</protein>
<proteinExistence type="predicted"/>